<dbReference type="Proteomes" id="UP000249417">
    <property type="component" value="Unassembled WGS sequence"/>
</dbReference>
<evidence type="ECO:0000313" key="1">
    <source>
        <dbReference type="EMBL" id="PZQ46918.1"/>
    </source>
</evidence>
<name>A0A2W5N2Q2_9BACT</name>
<gene>
    <name evidence="1" type="ORF">DI551_04305</name>
</gene>
<protein>
    <submittedName>
        <fullName evidence="1">Uncharacterized protein</fullName>
    </submittedName>
</protein>
<dbReference type="AlphaFoldDB" id="A0A2W5N2Q2"/>
<organism evidence="1 2">
    <name type="scientific">Micavibrio aeruginosavorus</name>
    <dbReference type="NCBI Taxonomy" id="349221"/>
    <lineage>
        <taxon>Bacteria</taxon>
        <taxon>Pseudomonadati</taxon>
        <taxon>Bdellovibrionota</taxon>
        <taxon>Bdellovibrionia</taxon>
        <taxon>Bdellovibrionales</taxon>
        <taxon>Pseudobdellovibrionaceae</taxon>
        <taxon>Micavibrio</taxon>
    </lineage>
</organism>
<evidence type="ECO:0000313" key="2">
    <source>
        <dbReference type="Proteomes" id="UP000249417"/>
    </source>
</evidence>
<reference evidence="1 2" key="1">
    <citation type="submission" date="2017-08" db="EMBL/GenBank/DDBJ databases">
        <title>Infants hospitalized years apart are colonized by the same room-sourced microbial strains.</title>
        <authorList>
            <person name="Brooks B."/>
            <person name="Olm M.R."/>
            <person name="Firek B.A."/>
            <person name="Baker R."/>
            <person name="Thomas B.C."/>
            <person name="Morowitz M.J."/>
            <person name="Banfield J.F."/>
        </authorList>
    </citation>
    <scope>NUCLEOTIDE SEQUENCE [LARGE SCALE GENOMIC DNA]</scope>
    <source>
        <strain evidence="1">S2_005_002_R2_29</strain>
    </source>
</reference>
<proteinExistence type="predicted"/>
<comment type="caution">
    <text evidence="1">The sequence shown here is derived from an EMBL/GenBank/DDBJ whole genome shotgun (WGS) entry which is preliminary data.</text>
</comment>
<sequence>MPREDRRIFFDYDETYKALYQLCTQKGLPKPPAGSIARLEVNPENPLEIDFFLESNKSGGVEVIRYTKDFIVAALMIMCRTIGIPLPKGANKSMELQGDQIILRVQMLR</sequence>
<accession>A0A2W5N2Q2</accession>
<dbReference type="EMBL" id="QFQB01000020">
    <property type="protein sequence ID" value="PZQ46918.1"/>
    <property type="molecule type" value="Genomic_DNA"/>
</dbReference>